<evidence type="ECO:0000313" key="2">
    <source>
        <dbReference type="EMBL" id="MBB3900358.1"/>
    </source>
</evidence>
<dbReference type="CDD" id="cd13520">
    <property type="entry name" value="PBP2_TAXI_TRAP"/>
    <property type="match status" value="1"/>
</dbReference>
<dbReference type="Gene3D" id="3.40.190.10">
    <property type="entry name" value="Periplasmic binding protein-like II"/>
    <property type="match status" value="2"/>
</dbReference>
<dbReference type="InterPro" id="IPR006311">
    <property type="entry name" value="TAT_signal"/>
</dbReference>
<name>A0A840AEP6_9PROT</name>
<keyword evidence="1" id="KW-0732">Signal</keyword>
<dbReference type="PANTHER" id="PTHR42941:SF1">
    <property type="entry name" value="SLL1037 PROTEIN"/>
    <property type="match status" value="1"/>
</dbReference>
<sequence length="337" mass="35958">MTTRRNILAGGAAVLAAPAVARAQGNTRSYILATASIGGTYYPVGVAFATLVKLRLANSRGIDMSAISSAGSGENVRLMRENQAQFAIMQGLFGVYARDGSGPIQSSGPQQNMRSIMNIWGNVEHFVQRATLAPTGTIADLAQMRGRRFSMGARNSGTEFSNRFIFANLGINPDTHFDLVFQGFGPSAEALLNGQIDGSNPGGGIPVAAVTQIFARQAAQFKLLSFTNEQATQADGNNGLYVPTQIPANSYPGQAQALQTIVQPNFLACNAAVPENDVYEITKSIFENLPFLNGIHAATREIQLETALNGLVNPVHPGAARYYQERGVTIPERIRPA</sequence>
<dbReference type="RefSeq" id="WP_184386592.1">
    <property type="nucleotide sequence ID" value="NZ_JACIDJ010000010.1"/>
</dbReference>
<evidence type="ECO:0000313" key="3">
    <source>
        <dbReference type="Proteomes" id="UP000553193"/>
    </source>
</evidence>
<dbReference type="NCBIfam" id="TIGR02122">
    <property type="entry name" value="TRAP_TAXI"/>
    <property type="match status" value="1"/>
</dbReference>
<dbReference type="AlphaFoldDB" id="A0A840AEP6"/>
<evidence type="ECO:0000256" key="1">
    <source>
        <dbReference type="SAM" id="SignalP"/>
    </source>
</evidence>
<reference evidence="2 3" key="1">
    <citation type="submission" date="2020-08" db="EMBL/GenBank/DDBJ databases">
        <title>Genomic Encyclopedia of Type Strains, Phase IV (KMG-IV): sequencing the most valuable type-strain genomes for metagenomic binning, comparative biology and taxonomic classification.</title>
        <authorList>
            <person name="Goeker M."/>
        </authorList>
    </citation>
    <scope>NUCLEOTIDE SEQUENCE [LARGE SCALE GENOMIC DNA]</scope>
    <source>
        <strain evidence="2 3">DSM 19979</strain>
    </source>
</reference>
<keyword evidence="3" id="KW-1185">Reference proteome</keyword>
<dbReference type="PROSITE" id="PS51318">
    <property type="entry name" value="TAT"/>
    <property type="match status" value="1"/>
</dbReference>
<gene>
    <name evidence="2" type="ORF">GGQ83_003834</name>
</gene>
<dbReference type="Proteomes" id="UP000553193">
    <property type="component" value="Unassembled WGS sequence"/>
</dbReference>
<comment type="caution">
    <text evidence="2">The sequence shown here is derived from an EMBL/GenBank/DDBJ whole genome shotgun (WGS) entry which is preliminary data.</text>
</comment>
<dbReference type="PANTHER" id="PTHR42941">
    <property type="entry name" value="SLL1037 PROTEIN"/>
    <property type="match status" value="1"/>
</dbReference>
<proteinExistence type="predicted"/>
<feature type="signal peptide" evidence="1">
    <location>
        <begin position="1"/>
        <end position="23"/>
    </location>
</feature>
<accession>A0A840AEP6</accession>
<dbReference type="Pfam" id="PF16868">
    <property type="entry name" value="NMT1_3"/>
    <property type="match status" value="1"/>
</dbReference>
<dbReference type="EMBL" id="JACIDJ010000010">
    <property type="protein sequence ID" value="MBB3900358.1"/>
    <property type="molecule type" value="Genomic_DNA"/>
</dbReference>
<dbReference type="InterPro" id="IPR011852">
    <property type="entry name" value="TRAP_TAXI"/>
</dbReference>
<protein>
    <recommendedName>
        <fullName evidence="4">TRAP transporter solute receptor, TAXI family</fullName>
    </recommendedName>
</protein>
<organism evidence="2 3">
    <name type="scientific">Roseococcus suduntuyensis</name>
    <dbReference type="NCBI Taxonomy" id="455361"/>
    <lineage>
        <taxon>Bacteria</taxon>
        <taxon>Pseudomonadati</taxon>
        <taxon>Pseudomonadota</taxon>
        <taxon>Alphaproteobacteria</taxon>
        <taxon>Acetobacterales</taxon>
        <taxon>Roseomonadaceae</taxon>
        <taxon>Roseococcus</taxon>
    </lineage>
</organism>
<feature type="chain" id="PRO_5032333175" description="TRAP transporter solute receptor, TAXI family" evidence="1">
    <location>
        <begin position="24"/>
        <end position="337"/>
    </location>
</feature>
<evidence type="ECO:0008006" key="4">
    <source>
        <dbReference type="Google" id="ProtNLM"/>
    </source>
</evidence>
<dbReference type="SUPFAM" id="SSF53850">
    <property type="entry name" value="Periplasmic binding protein-like II"/>
    <property type="match status" value="1"/>
</dbReference>